<evidence type="ECO:0000256" key="4">
    <source>
        <dbReference type="ARBA" id="ARBA00022984"/>
    </source>
</evidence>
<keyword evidence="7" id="KW-0812">Transmembrane</keyword>
<organism evidence="9 10">
    <name type="scientific">Candidatus Kuenenbacteria bacterium RIFCSPHIGHO2_02_FULL_39_13</name>
    <dbReference type="NCBI Taxonomy" id="1798561"/>
    <lineage>
        <taxon>Bacteria</taxon>
        <taxon>Candidatus Kueneniibacteriota</taxon>
    </lineage>
</organism>
<dbReference type="PROSITE" id="PS52029">
    <property type="entry name" value="LD_TPASE"/>
    <property type="match status" value="1"/>
</dbReference>
<name>A0A1F6FN68_9BACT</name>
<evidence type="ECO:0000256" key="6">
    <source>
        <dbReference type="PROSITE-ProRule" id="PRU01373"/>
    </source>
</evidence>
<feature type="transmembrane region" description="Helical" evidence="7">
    <location>
        <begin position="22"/>
        <end position="44"/>
    </location>
</feature>
<evidence type="ECO:0000313" key="9">
    <source>
        <dbReference type="EMBL" id="OGG87305.1"/>
    </source>
</evidence>
<keyword evidence="5 6" id="KW-0961">Cell wall biogenesis/degradation</keyword>
<dbReference type="GO" id="GO:0071555">
    <property type="term" value="P:cell wall organization"/>
    <property type="evidence" value="ECO:0007669"/>
    <property type="project" value="UniProtKB-UniRule"/>
</dbReference>
<evidence type="ECO:0000313" key="10">
    <source>
        <dbReference type="Proteomes" id="UP000179136"/>
    </source>
</evidence>
<dbReference type="PANTHER" id="PTHR30582:SF2">
    <property type="entry name" value="L,D-TRANSPEPTIDASE YCIB-RELATED"/>
    <property type="match status" value="1"/>
</dbReference>
<keyword evidence="7" id="KW-0472">Membrane</keyword>
<dbReference type="InterPro" id="IPR005490">
    <property type="entry name" value="LD_TPept_cat_dom"/>
</dbReference>
<dbReference type="InterPro" id="IPR038063">
    <property type="entry name" value="Transpep_catalytic_dom"/>
</dbReference>
<keyword evidence="3 6" id="KW-0133">Cell shape</keyword>
<evidence type="ECO:0000256" key="1">
    <source>
        <dbReference type="ARBA" id="ARBA00004752"/>
    </source>
</evidence>
<comment type="caution">
    <text evidence="9">The sequence shown here is derived from an EMBL/GenBank/DDBJ whole genome shotgun (WGS) entry which is preliminary data.</text>
</comment>
<dbReference type="GO" id="GO:0018104">
    <property type="term" value="P:peptidoglycan-protein cross-linking"/>
    <property type="evidence" value="ECO:0007669"/>
    <property type="project" value="TreeGrafter"/>
</dbReference>
<dbReference type="Pfam" id="PF03734">
    <property type="entry name" value="YkuD"/>
    <property type="match status" value="1"/>
</dbReference>
<dbReference type="GO" id="GO:0071972">
    <property type="term" value="F:peptidoglycan L,D-transpeptidase activity"/>
    <property type="evidence" value="ECO:0007669"/>
    <property type="project" value="TreeGrafter"/>
</dbReference>
<dbReference type="Proteomes" id="UP000179136">
    <property type="component" value="Unassembled WGS sequence"/>
</dbReference>
<feature type="domain" description="L,D-TPase catalytic" evidence="8">
    <location>
        <begin position="86"/>
        <end position="206"/>
    </location>
</feature>
<dbReference type="GO" id="GO:0008360">
    <property type="term" value="P:regulation of cell shape"/>
    <property type="evidence" value="ECO:0007669"/>
    <property type="project" value="UniProtKB-UniRule"/>
</dbReference>
<feature type="active site" description="Nucleophile" evidence="6">
    <location>
        <position position="182"/>
    </location>
</feature>
<evidence type="ECO:0000256" key="3">
    <source>
        <dbReference type="ARBA" id="ARBA00022960"/>
    </source>
</evidence>
<comment type="pathway">
    <text evidence="1 6">Cell wall biogenesis; peptidoglycan biosynthesis.</text>
</comment>
<sequence>MRRNFIENKYCVLYFDFMWRKIVKFEIIILMAVVLLVFTLPILAREIDESRFRIENYMRIKTGLPENKTTVWSGELPEIEEKVKIKKIIIDLSEQKLNTYENDELTGEYPVSTGKNGMKTPPGEFKVYEKRARAWSKMAGLWMPYWMLIDPVRGMGIHELPEWPSGYKEGADHLGTPVSHGCVRLGVGPAKIVYDWADIGTRVIIQE</sequence>
<evidence type="ECO:0000256" key="7">
    <source>
        <dbReference type="SAM" id="Phobius"/>
    </source>
</evidence>
<reference evidence="9 10" key="1">
    <citation type="journal article" date="2016" name="Nat. Commun.">
        <title>Thousands of microbial genomes shed light on interconnected biogeochemical processes in an aquifer system.</title>
        <authorList>
            <person name="Anantharaman K."/>
            <person name="Brown C.T."/>
            <person name="Hug L.A."/>
            <person name="Sharon I."/>
            <person name="Castelle C.J."/>
            <person name="Probst A.J."/>
            <person name="Thomas B.C."/>
            <person name="Singh A."/>
            <person name="Wilkins M.J."/>
            <person name="Karaoz U."/>
            <person name="Brodie E.L."/>
            <person name="Williams K.H."/>
            <person name="Hubbard S.S."/>
            <person name="Banfield J.F."/>
        </authorList>
    </citation>
    <scope>NUCLEOTIDE SEQUENCE [LARGE SCALE GENOMIC DNA]</scope>
</reference>
<dbReference type="InterPro" id="IPR050979">
    <property type="entry name" value="LD-transpeptidase"/>
</dbReference>
<feature type="active site" description="Proton donor/acceptor" evidence="6">
    <location>
        <position position="158"/>
    </location>
</feature>
<evidence type="ECO:0000256" key="2">
    <source>
        <dbReference type="ARBA" id="ARBA00022679"/>
    </source>
</evidence>
<dbReference type="STRING" id="1798561.A3B87_01715"/>
<evidence type="ECO:0000259" key="8">
    <source>
        <dbReference type="PROSITE" id="PS52029"/>
    </source>
</evidence>
<dbReference type="GO" id="GO:0005576">
    <property type="term" value="C:extracellular region"/>
    <property type="evidence" value="ECO:0007669"/>
    <property type="project" value="TreeGrafter"/>
</dbReference>
<keyword evidence="2" id="KW-0808">Transferase</keyword>
<dbReference type="PANTHER" id="PTHR30582">
    <property type="entry name" value="L,D-TRANSPEPTIDASE"/>
    <property type="match status" value="1"/>
</dbReference>
<dbReference type="GO" id="GO:0016740">
    <property type="term" value="F:transferase activity"/>
    <property type="evidence" value="ECO:0007669"/>
    <property type="project" value="UniProtKB-KW"/>
</dbReference>
<keyword evidence="7" id="KW-1133">Transmembrane helix</keyword>
<gene>
    <name evidence="9" type="ORF">A3B87_01715</name>
</gene>
<dbReference type="Gene3D" id="2.40.440.10">
    <property type="entry name" value="L,D-transpeptidase catalytic domain-like"/>
    <property type="match status" value="1"/>
</dbReference>
<proteinExistence type="predicted"/>
<dbReference type="AlphaFoldDB" id="A0A1F6FN68"/>
<evidence type="ECO:0000256" key="5">
    <source>
        <dbReference type="ARBA" id="ARBA00023316"/>
    </source>
</evidence>
<accession>A0A1F6FN68</accession>
<dbReference type="UniPathway" id="UPA00219"/>
<protein>
    <recommendedName>
        <fullName evidence="8">L,D-TPase catalytic domain-containing protein</fullName>
    </recommendedName>
</protein>
<dbReference type="SUPFAM" id="SSF141523">
    <property type="entry name" value="L,D-transpeptidase catalytic domain-like"/>
    <property type="match status" value="1"/>
</dbReference>
<dbReference type="CDD" id="cd16913">
    <property type="entry name" value="YkuD_like"/>
    <property type="match status" value="1"/>
</dbReference>
<dbReference type="EMBL" id="MFMW01000016">
    <property type="protein sequence ID" value="OGG87305.1"/>
    <property type="molecule type" value="Genomic_DNA"/>
</dbReference>
<keyword evidence="4 6" id="KW-0573">Peptidoglycan synthesis</keyword>